<proteinExistence type="predicted"/>
<comment type="caution">
    <text evidence="2">The sequence shown here is derived from an EMBL/GenBank/DDBJ whole genome shotgun (WGS) entry which is preliminary data.</text>
</comment>
<keyword evidence="1" id="KW-0812">Transmembrane</keyword>
<feature type="transmembrane region" description="Helical" evidence="1">
    <location>
        <begin position="86"/>
        <end position="104"/>
    </location>
</feature>
<evidence type="ECO:0000256" key="1">
    <source>
        <dbReference type="SAM" id="Phobius"/>
    </source>
</evidence>
<evidence type="ECO:0000313" key="2">
    <source>
        <dbReference type="EMBL" id="MFG3817187.1"/>
    </source>
</evidence>
<feature type="transmembrane region" description="Helical" evidence="1">
    <location>
        <begin position="54"/>
        <end position="74"/>
    </location>
</feature>
<keyword evidence="3" id="KW-1185">Reference proteome</keyword>
<evidence type="ECO:0000313" key="3">
    <source>
        <dbReference type="Proteomes" id="UP001604335"/>
    </source>
</evidence>
<dbReference type="Proteomes" id="UP001604335">
    <property type="component" value="Unassembled WGS sequence"/>
</dbReference>
<name>A0ABW7C8U0_9CYAN</name>
<dbReference type="EMBL" id="JAZAQF010000029">
    <property type="protein sequence ID" value="MFG3817187.1"/>
    <property type="molecule type" value="Genomic_DNA"/>
</dbReference>
<keyword evidence="1" id="KW-0472">Membrane</keyword>
<protein>
    <submittedName>
        <fullName evidence="2">Uncharacterized protein</fullName>
    </submittedName>
</protein>
<sequence length="135" mass="14326">MSQPWRQITQQPWGSMAGAAALSLALAMAIDQGVIILAEAWPPLAAGLMGLGSWSIFLILAIGLGVGALAVHCAERLFPQVRLNGGSLWTLVACVGGELGLLSLLPLPVLLISFSELMVMAILVGVFWRGRAHWR</sequence>
<accession>A0ABW7C8U0</accession>
<gene>
    <name evidence="2" type="ORF">VPK24_06020</name>
</gene>
<reference evidence="3" key="1">
    <citation type="journal article" date="2024" name="Algal Res.">
        <title>Biochemical, toxicological and genomic investigation of a high-biomass producing Limnothrix strain isolated from Italian shallow drinking water reservoir.</title>
        <authorList>
            <person name="Simonazzi M."/>
            <person name="Shishido T.K."/>
            <person name="Delbaje E."/>
            <person name="Wahlsten M."/>
            <person name="Fewer D.P."/>
            <person name="Sivonen K."/>
            <person name="Pezzolesi L."/>
            <person name="Pistocchi R."/>
        </authorList>
    </citation>
    <scope>NUCLEOTIDE SEQUENCE [LARGE SCALE GENOMIC DNA]</scope>
    <source>
        <strain evidence="3">LRLZ20PSL1</strain>
    </source>
</reference>
<feature type="transmembrane region" description="Helical" evidence="1">
    <location>
        <begin position="110"/>
        <end position="128"/>
    </location>
</feature>
<keyword evidence="1" id="KW-1133">Transmembrane helix</keyword>
<dbReference type="RefSeq" id="WP_393011322.1">
    <property type="nucleotide sequence ID" value="NZ_JAZAQF010000029.1"/>
</dbReference>
<organism evidence="2 3">
    <name type="scientific">Limnothrix redekei LRLZ20PSL1</name>
    <dbReference type="NCBI Taxonomy" id="3112953"/>
    <lineage>
        <taxon>Bacteria</taxon>
        <taxon>Bacillati</taxon>
        <taxon>Cyanobacteriota</taxon>
        <taxon>Cyanophyceae</taxon>
        <taxon>Pseudanabaenales</taxon>
        <taxon>Pseudanabaenaceae</taxon>
        <taxon>Limnothrix</taxon>
    </lineage>
</organism>